<dbReference type="EMBL" id="SMKI01000901">
    <property type="protein sequence ID" value="TDC59355.1"/>
    <property type="molecule type" value="Genomic_DNA"/>
</dbReference>
<dbReference type="AlphaFoldDB" id="A0A4V2XZ20"/>
<dbReference type="Proteomes" id="UP000295345">
    <property type="component" value="Unassembled WGS sequence"/>
</dbReference>
<dbReference type="GO" id="GO:0016491">
    <property type="term" value="F:oxidoreductase activity"/>
    <property type="evidence" value="ECO:0007669"/>
    <property type="project" value="InterPro"/>
</dbReference>
<gene>
    <name evidence="2" type="ORF">E1283_36715</name>
</gene>
<sequence>MGLNLGFYRTFAVPGIARVLVDTGKMTGRPVERAKATGELMFALIEHGLDAPEGRRAVAAMNALHAGLPVGEEEFVHVLAAFCVSPLRHIDAFGRRPTTPSEQAAAHRFYAGLADRMGIGGFPDSYAALTAWMDAFERRAFAVTDEGRALLEATRGVLVSRLPRVLAPVARSAVNALFDERLLEALGARPAPRLVRRLVGFAVTRRTRSRSSPPTSPTN</sequence>
<evidence type="ECO:0000259" key="1">
    <source>
        <dbReference type="Pfam" id="PF09995"/>
    </source>
</evidence>
<protein>
    <submittedName>
        <fullName evidence="2">DUF2236 domain-containing protein</fullName>
    </submittedName>
</protein>
<organism evidence="2 3">
    <name type="scientific">Streptomyces hainanensis</name>
    <dbReference type="NCBI Taxonomy" id="402648"/>
    <lineage>
        <taxon>Bacteria</taxon>
        <taxon>Bacillati</taxon>
        <taxon>Actinomycetota</taxon>
        <taxon>Actinomycetes</taxon>
        <taxon>Kitasatosporales</taxon>
        <taxon>Streptomycetaceae</taxon>
        <taxon>Streptomyces</taxon>
    </lineage>
</organism>
<dbReference type="Pfam" id="PF09995">
    <property type="entry name" value="MPAB_Lcp_cat"/>
    <property type="match status" value="1"/>
</dbReference>
<dbReference type="InterPro" id="IPR046366">
    <property type="entry name" value="MPAB"/>
</dbReference>
<dbReference type="OrthoDB" id="836517at2"/>
<feature type="domain" description="ER-bound oxygenase mpaB/mpaB'/Rubber oxygenase catalytic" evidence="1">
    <location>
        <begin position="9"/>
        <end position="202"/>
    </location>
</feature>
<keyword evidence="3" id="KW-1185">Reference proteome</keyword>
<dbReference type="PANTHER" id="PTHR36124">
    <property type="match status" value="1"/>
</dbReference>
<feature type="non-terminal residue" evidence="2">
    <location>
        <position position="219"/>
    </location>
</feature>
<evidence type="ECO:0000313" key="3">
    <source>
        <dbReference type="Proteomes" id="UP000295345"/>
    </source>
</evidence>
<evidence type="ECO:0000313" key="2">
    <source>
        <dbReference type="EMBL" id="TDC59355.1"/>
    </source>
</evidence>
<dbReference type="PANTHER" id="PTHR36124:SF1">
    <property type="entry name" value="ER-BOUND OXYGENASE MPAB_MPAB'_RUBBER OXYGENASE CATALYTIC DOMAIN-CONTAINING PROTEIN"/>
    <property type="match status" value="1"/>
</dbReference>
<proteinExistence type="predicted"/>
<reference evidence="2 3" key="1">
    <citation type="submission" date="2019-03" db="EMBL/GenBank/DDBJ databases">
        <title>Draft genome sequences of novel Actinobacteria.</title>
        <authorList>
            <person name="Sahin N."/>
            <person name="Ay H."/>
            <person name="Saygin H."/>
        </authorList>
    </citation>
    <scope>NUCLEOTIDE SEQUENCE [LARGE SCALE GENOMIC DNA]</scope>
    <source>
        <strain evidence="2 3">DSM 41900</strain>
    </source>
</reference>
<accession>A0A4V2XZ20</accession>
<dbReference type="InterPro" id="IPR018713">
    <property type="entry name" value="MPAB/Lcp_cat_dom"/>
</dbReference>
<name>A0A4V2XZ20_9ACTN</name>
<comment type="caution">
    <text evidence="2">The sequence shown here is derived from an EMBL/GenBank/DDBJ whole genome shotgun (WGS) entry which is preliminary data.</text>
</comment>